<feature type="compositionally biased region" description="Basic and acidic residues" evidence="9">
    <location>
        <begin position="111"/>
        <end position="128"/>
    </location>
</feature>
<keyword evidence="3 8" id="KW-0813">Transport</keyword>
<comment type="catalytic activity">
    <reaction evidence="8">
        <text>a quinone + NADH + 5 H(+)(in) = a quinol + NAD(+) + 4 H(+)(out)</text>
        <dbReference type="Rhea" id="RHEA:57888"/>
        <dbReference type="ChEBI" id="CHEBI:15378"/>
        <dbReference type="ChEBI" id="CHEBI:24646"/>
        <dbReference type="ChEBI" id="CHEBI:57540"/>
        <dbReference type="ChEBI" id="CHEBI:57945"/>
        <dbReference type="ChEBI" id="CHEBI:132124"/>
    </reaction>
</comment>
<dbReference type="EMBL" id="JACBZH010000001">
    <property type="protein sequence ID" value="NYH92534.1"/>
    <property type="molecule type" value="Genomic_DNA"/>
</dbReference>
<name>A0A852ZHW7_9ACTN</name>
<evidence type="ECO:0000313" key="10">
    <source>
        <dbReference type="EMBL" id="NYH92534.1"/>
    </source>
</evidence>
<keyword evidence="8" id="KW-1003">Cell membrane</keyword>
<dbReference type="AlphaFoldDB" id="A0A852ZHW7"/>
<dbReference type="HAMAP" id="MF_01456">
    <property type="entry name" value="NDH1_NuoK"/>
    <property type="match status" value="1"/>
</dbReference>
<keyword evidence="7 8" id="KW-0472">Membrane</keyword>
<keyword evidence="5 8" id="KW-0874">Quinone</keyword>
<comment type="similarity">
    <text evidence="2 8">Belongs to the complex I subunit 4L family.</text>
</comment>
<evidence type="ECO:0000313" key="11">
    <source>
        <dbReference type="Proteomes" id="UP000579605"/>
    </source>
</evidence>
<dbReference type="GO" id="GO:0048038">
    <property type="term" value="F:quinone binding"/>
    <property type="evidence" value="ECO:0007669"/>
    <property type="project" value="UniProtKB-KW"/>
</dbReference>
<proteinExistence type="inferred from homology"/>
<keyword evidence="8" id="KW-0520">NAD</keyword>
<dbReference type="GO" id="GO:0005886">
    <property type="term" value="C:plasma membrane"/>
    <property type="evidence" value="ECO:0007669"/>
    <property type="project" value="UniProtKB-SubCell"/>
</dbReference>
<keyword evidence="4 8" id="KW-0812">Transmembrane</keyword>
<dbReference type="GO" id="GO:0030964">
    <property type="term" value="C:NADH dehydrogenase complex"/>
    <property type="evidence" value="ECO:0007669"/>
    <property type="project" value="TreeGrafter"/>
</dbReference>
<evidence type="ECO:0000256" key="9">
    <source>
        <dbReference type="SAM" id="MobiDB-lite"/>
    </source>
</evidence>
<comment type="caution">
    <text evidence="8">Lacks conserved residue(s) required for the propagation of feature annotation.</text>
</comment>
<dbReference type="PANTHER" id="PTHR11434:SF16">
    <property type="entry name" value="NADH-UBIQUINONE OXIDOREDUCTASE CHAIN 4L"/>
    <property type="match status" value="1"/>
</dbReference>
<dbReference type="PANTHER" id="PTHR11434">
    <property type="entry name" value="NADH-UBIQUINONE OXIDOREDUCTASE SUBUNIT ND4L"/>
    <property type="match status" value="1"/>
</dbReference>
<sequence length="157" mass="16826">MPLLFPLVVAALLFAIGVYAVLVRRNAILVLMGVELMLNAVNLNLVAFDAWHADALHGGQILTLFVITIAAAEIGLGLAIVLLVFRTRRQVDVDAVRELADRDQADERIAEAERAEAAERDELAERAEAGLAQTADAERGEGAEAAEQRTATAEAGR</sequence>
<evidence type="ECO:0000256" key="2">
    <source>
        <dbReference type="ARBA" id="ARBA00010519"/>
    </source>
</evidence>
<evidence type="ECO:0000256" key="7">
    <source>
        <dbReference type="ARBA" id="ARBA00023136"/>
    </source>
</evidence>
<reference evidence="10 11" key="1">
    <citation type="submission" date="2020-07" db="EMBL/GenBank/DDBJ databases">
        <title>Sequencing the genomes of 1000 actinobacteria strains.</title>
        <authorList>
            <person name="Klenk H.-P."/>
        </authorList>
    </citation>
    <scope>NUCLEOTIDE SEQUENCE [LARGE SCALE GENOMIC DNA]</scope>
    <source>
        <strain evidence="10 11">DSM 18448</strain>
    </source>
</reference>
<evidence type="ECO:0000256" key="5">
    <source>
        <dbReference type="ARBA" id="ARBA00022719"/>
    </source>
</evidence>
<dbReference type="RefSeq" id="WP_179789949.1">
    <property type="nucleotide sequence ID" value="NZ_BAAARR010000043.1"/>
</dbReference>
<comment type="subunit">
    <text evidence="8">NDH-1 is composed of 14 different subunits. Subunits NuoA, H, J, K, L, M, N constitute the membrane sector of the complex.</text>
</comment>
<comment type="subcellular location">
    <subcellularLocation>
        <location evidence="8">Cell membrane</location>
        <topology evidence="8">Multi-pass membrane protein</topology>
    </subcellularLocation>
    <subcellularLocation>
        <location evidence="1">Membrane</location>
        <topology evidence="1">Multi-pass membrane protein</topology>
    </subcellularLocation>
</comment>
<evidence type="ECO:0000256" key="3">
    <source>
        <dbReference type="ARBA" id="ARBA00022448"/>
    </source>
</evidence>
<comment type="function">
    <text evidence="8">NDH-1 shuttles electrons from NADH, via FMN and iron-sulfur (Fe-S) centers, to quinones in the respiratory chain. The immediate electron acceptor for the enzyme in this species is believed to be a menaquinone. Couples the redox reaction to proton translocation (for every two electrons transferred, four hydrogen ions are translocated across the cytoplasmic membrane), and thus conserves the redox energy in a proton gradient.</text>
</comment>
<feature type="region of interest" description="Disordered" evidence="9">
    <location>
        <begin position="111"/>
        <end position="157"/>
    </location>
</feature>
<gene>
    <name evidence="8" type="primary">nuoK</name>
    <name evidence="10" type="ORF">F4554_005172</name>
</gene>
<dbReference type="InterPro" id="IPR001133">
    <property type="entry name" value="NADH_UbQ_OxRdtase_chain4L/K"/>
</dbReference>
<feature type="transmembrane region" description="Helical" evidence="8">
    <location>
        <begin position="61"/>
        <end position="85"/>
    </location>
</feature>
<dbReference type="Proteomes" id="UP000579605">
    <property type="component" value="Unassembled WGS sequence"/>
</dbReference>
<dbReference type="EC" id="7.1.1.-" evidence="8"/>
<evidence type="ECO:0000256" key="8">
    <source>
        <dbReference type="HAMAP-Rule" id="MF_01456"/>
    </source>
</evidence>
<dbReference type="GO" id="GO:0042773">
    <property type="term" value="P:ATP synthesis coupled electron transport"/>
    <property type="evidence" value="ECO:0007669"/>
    <property type="project" value="InterPro"/>
</dbReference>
<keyword evidence="11" id="KW-1185">Reference proteome</keyword>
<accession>A0A852ZHW7</accession>
<dbReference type="GO" id="GO:0050136">
    <property type="term" value="F:NADH dehydrogenase (quinone) (non-electrogenic) activity"/>
    <property type="evidence" value="ECO:0007669"/>
    <property type="project" value="UniProtKB-UniRule"/>
</dbReference>
<evidence type="ECO:0000256" key="6">
    <source>
        <dbReference type="ARBA" id="ARBA00022989"/>
    </source>
</evidence>
<protein>
    <recommendedName>
        <fullName evidence="8">NADH-quinone oxidoreductase subunit K</fullName>
        <ecNumber evidence="8">7.1.1.-</ecNumber>
    </recommendedName>
    <alternativeName>
        <fullName evidence="8">NADH dehydrogenase I subunit K</fullName>
    </alternativeName>
    <alternativeName>
        <fullName evidence="8">NDH-1 subunit K</fullName>
    </alternativeName>
</protein>
<organism evidence="10 11">
    <name type="scientific">Actinopolymorpha rutila</name>
    <dbReference type="NCBI Taxonomy" id="446787"/>
    <lineage>
        <taxon>Bacteria</taxon>
        <taxon>Bacillati</taxon>
        <taxon>Actinomycetota</taxon>
        <taxon>Actinomycetes</taxon>
        <taxon>Propionibacteriales</taxon>
        <taxon>Actinopolymorphaceae</taxon>
        <taxon>Actinopolymorpha</taxon>
    </lineage>
</organism>
<dbReference type="FunFam" id="1.10.287.3510:FF:000001">
    <property type="entry name" value="NADH-quinone oxidoreductase subunit K"/>
    <property type="match status" value="1"/>
</dbReference>
<keyword evidence="6 8" id="KW-1133">Transmembrane helix</keyword>
<evidence type="ECO:0000256" key="4">
    <source>
        <dbReference type="ARBA" id="ARBA00022692"/>
    </source>
</evidence>
<feature type="compositionally biased region" description="Low complexity" evidence="9">
    <location>
        <begin position="143"/>
        <end position="157"/>
    </location>
</feature>
<comment type="caution">
    <text evidence="10">The sequence shown here is derived from an EMBL/GenBank/DDBJ whole genome shotgun (WGS) entry which is preliminary data.</text>
</comment>
<dbReference type="InterPro" id="IPR039428">
    <property type="entry name" value="NUOK/Mnh_C1-like"/>
</dbReference>
<keyword evidence="8" id="KW-1278">Translocase</keyword>
<dbReference type="Gene3D" id="1.10.287.3510">
    <property type="match status" value="1"/>
</dbReference>
<evidence type="ECO:0000256" key="1">
    <source>
        <dbReference type="ARBA" id="ARBA00004141"/>
    </source>
</evidence>
<dbReference type="NCBIfam" id="NF004320">
    <property type="entry name" value="PRK05715.1-2"/>
    <property type="match status" value="1"/>
</dbReference>
<dbReference type="Pfam" id="PF00420">
    <property type="entry name" value="Oxidored_q2"/>
    <property type="match status" value="1"/>
</dbReference>